<comment type="caution">
    <text evidence="1">The sequence shown here is derived from an EMBL/GenBank/DDBJ whole genome shotgun (WGS) entry which is preliminary data.</text>
</comment>
<evidence type="ECO:0000313" key="2">
    <source>
        <dbReference type="Proteomes" id="UP000660265"/>
    </source>
</evidence>
<dbReference type="EMBL" id="BMMV01000005">
    <property type="protein sequence ID" value="GGJ86919.1"/>
    <property type="molecule type" value="Genomic_DNA"/>
</dbReference>
<gene>
    <name evidence="1" type="ORF">GCM10011583_18150</name>
</gene>
<evidence type="ECO:0000313" key="1">
    <source>
        <dbReference type="EMBL" id="GGJ86919.1"/>
    </source>
</evidence>
<protein>
    <submittedName>
        <fullName evidence="1">Uncharacterized protein</fullName>
    </submittedName>
</protein>
<name>A0ABQ2E5Q1_9ACTN</name>
<sequence>MFGLRVYVPERSSSTPVADFTCRCGEKRRARGGSEIAALTAHAGAHRETCAAIEPRPCEHCGVATRLLSNGQNGYPAHRECREAWETRKPEIRRREKAAERIKKIEKQWYKSRMLREQLTRDGYAPDVIDALISGGALPDPEAEVEEDE</sequence>
<proteinExistence type="predicted"/>
<keyword evidence="2" id="KW-1185">Reference proteome</keyword>
<dbReference type="RefSeq" id="WP_189106844.1">
    <property type="nucleotide sequence ID" value="NZ_BMMV01000005.1"/>
</dbReference>
<accession>A0ABQ2E5Q1</accession>
<dbReference type="Proteomes" id="UP000660265">
    <property type="component" value="Unassembled WGS sequence"/>
</dbReference>
<reference evidence="2" key="1">
    <citation type="journal article" date="2019" name="Int. J. Syst. Evol. Microbiol.">
        <title>The Global Catalogue of Microorganisms (GCM) 10K type strain sequencing project: providing services to taxonomists for standard genome sequencing and annotation.</title>
        <authorList>
            <consortium name="The Broad Institute Genomics Platform"/>
            <consortium name="The Broad Institute Genome Sequencing Center for Infectious Disease"/>
            <person name="Wu L."/>
            <person name="Ma J."/>
        </authorList>
    </citation>
    <scope>NUCLEOTIDE SEQUENCE [LARGE SCALE GENOMIC DNA]</scope>
    <source>
        <strain evidence="2">CGMCC 4.7275</strain>
    </source>
</reference>
<organism evidence="1 2">
    <name type="scientific">Streptomyces camponoticapitis</name>
    <dbReference type="NCBI Taxonomy" id="1616125"/>
    <lineage>
        <taxon>Bacteria</taxon>
        <taxon>Bacillati</taxon>
        <taxon>Actinomycetota</taxon>
        <taxon>Actinomycetes</taxon>
        <taxon>Kitasatosporales</taxon>
        <taxon>Streptomycetaceae</taxon>
        <taxon>Streptomyces</taxon>
    </lineage>
</organism>